<dbReference type="EMBL" id="LGIQ01000009">
    <property type="protein sequence ID" value="KNB71656.1"/>
    <property type="molecule type" value="Genomic_DNA"/>
</dbReference>
<keyword evidence="12" id="KW-0902">Two-component regulatory system</keyword>
<feature type="domain" description="HAMP" evidence="16">
    <location>
        <begin position="451"/>
        <end position="497"/>
    </location>
</feature>
<dbReference type="Proteomes" id="UP000319578">
    <property type="component" value="Unassembled WGS sequence"/>
</dbReference>
<dbReference type="RefSeq" id="WP_049740700.1">
    <property type="nucleotide sequence ID" value="NZ_BJON01000004.1"/>
</dbReference>
<evidence type="ECO:0000259" key="16">
    <source>
        <dbReference type="PROSITE" id="PS50885"/>
    </source>
</evidence>
<comment type="catalytic activity">
    <reaction evidence="1">
        <text>ATP + protein L-histidine = ADP + protein N-phospho-L-histidine.</text>
        <dbReference type="EC" id="2.7.13.3"/>
    </reaction>
</comment>
<evidence type="ECO:0000313" key="17">
    <source>
        <dbReference type="EMBL" id="GED67326.1"/>
    </source>
</evidence>
<dbReference type="GO" id="GO:0005524">
    <property type="term" value="F:ATP binding"/>
    <property type="evidence" value="ECO:0007669"/>
    <property type="project" value="UniProtKB-KW"/>
</dbReference>
<dbReference type="AlphaFoldDB" id="A0A0K9YSK6"/>
<comment type="caution">
    <text evidence="18">The sequence shown here is derived from an EMBL/GenBank/DDBJ whole genome shotgun (WGS) entry which is preliminary data.</text>
</comment>
<dbReference type="PROSITE" id="PS50885">
    <property type="entry name" value="HAMP"/>
    <property type="match status" value="1"/>
</dbReference>
<keyword evidence="5" id="KW-0597">Phosphoprotein</keyword>
<dbReference type="STRING" id="54915.ADS79_23145"/>
<evidence type="ECO:0000256" key="1">
    <source>
        <dbReference type="ARBA" id="ARBA00000085"/>
    </source>
</evidence>
<dbReference type="GO" id="GO:0005886">
    <property type="term" value="C:plasma membrane"/>
    <property type="evidence" value="ECO:0007669"/>
    <property type="project" value="UniProtKB-SubCell"/>
</dbReference>
<dbReference type="Proteomes" id="UP000036834">
    <property type="component" value="Unassembled WGS sequence"/>
</dbReference>
<feature type="transmembrane region" description="Helical" evidence="14">
    <location>
        <begin position="393"/>
        <end position="418"/>
    </location>
</feature>
<dbReference type="PANTHER" id="PTHR45528:SF1">
    <property type="entry name" value="SENSOR HISTIDINE KINASE CPXA"/>
    <property type="match status" value="1"/>
</dbReference>
<dbReference type="InterPro" id="IPR050398">
    <property type="entry name" value="HssS/ArlS-like"/>
</dbReference>
<keyword evidence="9 18" id="KW-0418">Kinase</keyword>
<reference evidence="17 20" key="3">
    <citation type="submission" date="2019-06" db="EMBL/GenBank/DDBJ databases">
        <title>Whole genome shotgun sequence of Brevibacillus reuszeri NBRC 15719.</title>
        <authorList>
            <person name="Hosoyama A."/>
            <person name="Uohara A."/>
            <person name="Ohji S."/>
            <person name="Ichikawa N."/>
        </authorList>
    </citation>
    <scope>NUCLEOTIDE SEQUENCE [LARGE SCALE GENOMIC DNA]</scope>
    <source>
        <strain evidence="17 20">NBRC 15719</strain>
    </source>
</reference>
<dbReference type="GO" id="GO:0000155">
    <property type="term" value="F:phosphorelay sensor kinase activity"/>
    <property type="evidence" value="ECO:0007669"/>
    <property type="project" value="InterPro"/>
</dbReference>
<evidence type="ECO:0000256" key="12">
    <source>
        <dbReference type="ARBA" id="ARBA00023012"/>
    </source>
</evidence>
<dbReference type="CDD" id="cd00082">
    <property type="entry name" value="HisKA"/>
    <property type="match status" value="1"/>
</dbReference>
<keyword evidence="11 14" id="KW-1133">Transmembrane helix</keyword>
<keyword evidence="10" id="KW-0067">ATP-binding</keyword>
<dbReference type="InterPro" id="IPR036890">
    <property type="entry name" value="HATPase_C_sf"/>
</dbReference>
<evidence type="ECO:0000256" key="9">
    <source>
        <dbReference type="ARBA" id="ARBA00022777"/>
    </source>
</evidence>
<reference evidence="18" key="2">
    <citation type="submission" date="2015-07" db="EMBL/GenBank/DDBJ databases">
        <title>MeaNS - Measles Nucleotide Surveillance Program.</title>
        <authorList>
            <person name="Tran T."/>
            <person name="Druce J."/>
        </authorList>
    </citation>
    <scope>NUCLEOTIDE SEQUENCE</scope>
    <source>
        <strain evidence="18">DSM 9887</strain>
    </source>
</reference>
<evidence type="ECO:0000256" key="10">
    <source>
        <dbReference type="ARBA" id="ARBA00022840"/>
    </source>
</evidence>
<name>A0A0K9YSK6_9BACL</name>
<feature type="domain" description="Histidine kinase" evidence="15">
    <location>
        <begin position="512"/>
        <end position="710"/>
    </location>
</feature>
<evidence type="ECO:0000313" key="18">
    <source>
        <dbReference type="EMBL" id="KNB71656.1"/>
    </source>
</evidence>
<dbReference type="Pfam" id="PF02518">
    <property type="entry name" value="HATPase_c"/>
    <property type="match status" value="1"/>
</dbReference>
<dbReference type="EC" id="2.7.13.3" evidence="3"/>
<dbReference type="PANTHER" id="PTHR45528">
    <property type="entry name" value="SENSOR HISTIDINE KINASE CPXA"/>
    <property type="match status" value="1"/>
</dbReference>
<dbReference type="InterPro" id="IPR036097">
    <property type="entry name" value="HisK_dim/P_sf"/>
</dbReference>
<feature type="transmembrane region" description="Helical" evidence="14">
    <location>
        <begin position="302"/>
        <end position="323"/>
    </location>
</feature>
<dbReference type="InterPro" id="IPR003661">
    <property type="entry name" value="HisK_dim/P_dom"/>
</dbReference>
<evidence type="ECO:0000256" key="7">
    <source>
        <dbReference type="ARBA" id="ARBA00022692"/>
    </source>
</evidence>
<reference evidence="19" key="1">
    <citation type="submission" date="2015-07" db="EMBL/GenBank/DDBJ databases">
        <title>Genome sequencing project for genomic taxonomy and phylogenomics of Bacillus-like bacteria.</title>
        <authorList>
            <person name="Liu B."/>
            <person name="Wang J."/>
            <person name="Zhu Y."/>
            <person name="Liu G."/>
            <person name="Chen Q."/>
            <person name="Chen Z."/>
            <person name="Lan J."/>
            <person name="Che J."/>
            <person name="Ge C."/>
            <person name="Shi H."/>
            <person name="Pan Z."/>
            <person name="Liu X."/>
        </authorList>
    </citation>
    <scope>NUCLEOTIDE SEQUENCE [LARGE SCALE GENOMIC DNA]</scope>
    <source>
        <strain evidence="19">DSM 9887</strain>
    </source>
</reference>
<feature type="transmembrane region" description="Helical" evidence="14">
    <location>
        <begin position="335"/>
        <end position="353"/>
    </location>
</feature>
<evidence type="ECO:0000256" key="11">
    <source>
        <dbReference type="ARBA" id="ARBA00022989"/>
    </source>
</evidence>
<evidence type="ECO:0000256" key="8">
    <source>
        <dbReference type="ARBA" id="ARBA00022741"/>
    </source>
</evidence>
<dbReference type="Gene3D" id="3.30.565.10">
    <property type="entry name" value="Histidine kinase-like ATPase, C-terminal domain"/>
    <property type="match status" value="1"/>
</dbReference>
<keyword evidence="4" id="KW-1003">Cell membrane</keyword>
<dbReference type="FunFam" id="1.10.287.130:FF:000008">
    <property type="entry name" value="Two-component sensor histidine kinase"/>
    <property type="match status" value="1"/>
</dbReference>
<dbReference type="InterPro" id="IPR003594">
    <property type="entry name" value="HATPase_dom"/>
</dbReference>
<evidence type="ECO:0000256" key="3">
    <source>
        <dbReference type="ARBA" id="ARBA00012438"/>
    </source>
</evidence>
<dbReference type="SMART" id="SM00387">
    <property type="entry name" value="HATPase_c"/>
    <property type="match status" value="1"/>
</dbReference>
<dbReference type="InterPro" id="IPR005467">
    <property type="entry name" value="His_kinase_dom"/>
</dbReference>
<dbReference type="EMBL" id="BJON01000004">
    <property type="protein sequence ID" value="GED67326.1"/>
    <property type="molecule type" value="Genomic_DNA"/>
</dbReference>
<evidence type="ECO:0000256" key="6">
    <source>
        <dbReference type="ARBA" id="ARBA00022679"/>
    </source>
</evidence>
<dbReference type="InterPro" id="IPR004358">
    <property type="entry name" value="Sig_transdc_His_kin-like_C"/>
</dbReference>
<organism evidence="18 19">
    <name type="scientific">Brevibacillus reuszeri</name>
    <dbReference type="NCBI Taxonomy" id="54915"/>
    <lineage>
        <taxon>Bacteria</taxon>
        <taxon>Bacillati</taxon>
        <taxon>Bacillota</taxon>
        <taxon>Bacilli</taxon>
        <taxon>Bacillales</taxon>
        <taxon>Paenibacillaceae</taxon>
        <taxon>Brevibacillus</taxon>
    </lineage>
</organism>
<dbReference type="SUPFAM" id="SSF55874">
    <property type="entry name" value="ATPase domain of HSP90 chaperone/DNA topoisomerase II/histidine kinase"/>
    <property type="match status" value="1"/>
</dbReference>
<evidence type="ECO:0000256" key="13">
    <source>
        <dbReference type="ARBA" id="ARBA00023136"/>
    </source>
</evidence>
<sequence length="730" mass="84345">MDTKSKNSRTPFLAMIALVVSISLALLTAADLYHNREYLQKDNYFQSSSFRWEMQNFVELVKTVHVDYAGYETKTPQEKLGKEGLQQYTQQREDTLQRVAESISQEYMPQIEDAKNAGKPEEVTRLSAEMEQRKKAQYDKEVVFWDKQFSDMVTNKDQEYEESKNSLALRSGSINYYVNDKKNHKVFTNLDHEPTETEMRNARFSISFPQNTYQKYSEFSDISRTYQINQWNGVFFIPVNSVGYSQIQADAVYFDSIRNRLLKEFALLTITLLIAAMLWWYLSMMNAIRLPVITKSLALFRLIPLDIRMILLLPLGITYLLMISNMRFFYFPIDIEHFFTLGFISVFTAYWLLQLLEGWHMYKQPELFKEQWQQSLLTRQRILFQESFANKGVFFKVAMLFILTIGLGMSMAIGLVSLIKGEGAILILCFLYGMFYMVVVFPYVLRRIGLMNRILLGAAEMASGNMNASIEKIRKGKLSELAHSLNNIRQGLKHAMEEQVKSERLKSELITNVSHDLKTPLTSIVNYVDLLKRENLSPEEVKSYVEILERKTDRLRILIDDLFDAAKMASGSVELNIEQVNVAALLNQAIAEFSDKIEQSPLTFRVTTEQSKIYAPLDGKKTWRVFENLIGNALKYSMPKTRVLIDLFERDHEVILTIKNVSAYEIDFDAEELFERFKRADQSRNTEGSGLGLAIAKSIVELQGGKLSIEIDGDYFKVTVVFRKWARAGS</sequence>
<dbReference type="InterPro" id="IPR003660">
    <property type="entry name" value="HAMP_dom"/>
</dbReference>
<evidence type="ECO:0000259" key="15">
    <source>
        <dbReference type="PROSITE" id="PS50109"/>
    </source>
</evidence>
<keyword evidence="8" id="KW-0547">Nucleotide-binding</keyword>
<evidence type="ECO:0000256" key="2">
    <source>
        <dbReference type="ARBA" id="ARBA00004651"/>
    </source>
</evidence>
<comment type="subcellular location">
    <subcellularLocation>
        <location evidence="2">Cell membrane</location>
        <topology evidence="2">Multi-pass membrane protein</topology>
    </subcellularLocation>
</comment>
<evidence type="ECO:0000256" key="5">
    <source>
        <dbReference type="ARBA" id="ARBA00022553"/>
    </source>
</evidence>
<proteinExistence type="predicted"/>
<evidence type="ECO:0000313" key="19">
    <source>
        <dbReference type="Proteomes" id="UP000036834"/>
    </source>
</evidence>
<keyword evidence="7 14" id="KW-0812">Transmembrane</keyword>
<dbReference type="Pfam" id="PF00512">
    <property type="entry name" value="HisKA"/>
    <property type="match status" value="1"/>
</dbReference>
<dbReference type="PROSITE" id="PS50109">
    <property type="entry name" value="HIS_KIN"/>
    <property type="match status" value="1"/>
</dbReference>
<keyword evidence="13 14" id="KW-0472">Membrane</keyword>
<gene>
    <name evidence="18" type="ORF">ADS79_23145</name>
    <name evidence="17" type="ORF">BRE01_10280</name>
</gene>
<dbReference type="OrthoDB" id="9792991at2"/>
<protein>
    <recommendedName>
        <fullName evidence="3">histidine kinase</fullName>
        <ecNumber evidence="3">2.7.13.3</ecNumber>
    </recommendedName>
</protein>
<feature type="transmembrane region" description="Helical" evidence="14">
    <location>
        <begin position="265"/>
        <end position="282"/>
    </location>
</feature>
<dbReference type="PRINTS" id="PR00344">
    <property type="entry name" value="BCTRLSENSOR"/>
</dbReference>
<evidence type="ECO:0000256" key="4">
    <source>
        <dbReference type="ARBA" id="ARBA00022475"/>
    </source>
</evidence>
<feature type="transmembrane region" description="Helical" evidence="14">
    <location>
        <begin position="12"/>
        <end position="33"/>
    </location>
</feature>
<dbReference type="SMART" id="SM00388">
    <property type="entry name" value="HisKA"/>
    <property type="match status" value="1"/>
</dbReference>
<feature type="transmembrane region" description="Helical" evidence="14">
    <location>
        <begin position="425"/>
        <end position="445"/>
    </location>
</feature>
<evidence type="ECO:0000313" key="20">
    <source>
        <dbReference type="Proteomes" id="UP000319578"/>
    </source>
</evidence>
<evidence type="ECO:0000256" key="14">
    <source>
        <dbReference type="SAM" id="Phobius"/>
    </source>
</evidence>
<accession>A0A0K9YSK6</accession>
<dbReference type="PATRIC" id="fig|54915.3.peg.3761"/>
<keyword evidence="6" id="KW-0808">Transferase</keyword>
<keyword evidence="20" id="KW-1185">Reference proteome</keyword>
<dbReference type="SUPFAM" id="SSF47384">
    <property type="entry name" value="Homodimeric domain of signal transducing histidine kinase"/>
    <property type="match status" value="1"/>
</dbReference>
<dbReference type="Gene3D" id="1.10.287.130">
    <property type="match status" value="1"/>
</dbReference>
<dbReference type="FunFam" id="3.30.565.10:FF:000013">
    <property type="entry name" value="Two-component sensor histidine kinase"/>
    <property type="match status" value="1"/>
</dbReference>